<feature type="region of interest" description="Disordered" evidence="1">
    <location>
        <begin position="234"/>
        <end position="256"/>
    </location>
</feature>
<sequence>MARLSVEHYRANATMTPDHVRKSSRFRDIFRSRSSSNNSLVDTMTRSSPVKSPLSPPTSPTSPTIRPGFDQVGLLPSEQEPISDVKQALQDSGGCRVAQALENQVRDLRGVSVPHNLDTRLDMAGVGTTDEAAKNFQETEKTREVNQIAEAFKDAMMENKSQRAEGVVKGEPMESVDSVNNIKDVPLRSLSHSKSQEELREKGRMESSTTGDSAFGDCDESETPRFAIGTHVTIDENHNPKSGTSLDPETTSFDGRDRSLGLQHRQPKFTFPSATDQDKRHGRAMFTFPDSGTFYNEGSDTFFNTSEDGDRRSTGSSFASNIFDGEDSHSQGIREYVASKIAESEHVHMQDTAVADIGADSMVLSFRAEIKQRKNRSDRFTDPARAGRSKLFGTPKAAGNMIIKDIALASVAQLGVVMVYVWVALIVLFRGPATMFYSIFGAAIALIVYTSAKEKSGTPVDTQDLFLDPLEWMKDIVVDQIVHVASKVFERVVVVLAETLRAVADDVKVEPKTE</sequence>
<dbReference type="AlphaFoldDB" id="A0A7U2ICE0"/>
<keyword evidence="4" id="KW-1185">Reference proteome</keyword>
<evidence type="ECO:0000256" key="1">
    <source>
        <dbReference type="SAM" id="MobiDB-lite"/>
    </source>
</evidence>
<gene>
    <name evidence="3" type="ORF">JI435_123170</name>
</gene>
<dbReference type="VEuPathDB" id="FungiDB:JI435_123170"/>
<organism evidence="3 4">
    <name type="scientific">Phaeosphaeria nodorum (strain SN15 / ATCC MYA-4574 / FGSC 10173)</name>
    <name type="common">Glume blotch fungus</name>
    <name type="synonym">Parastagonospora nodorum</name>
    <dbReference type="NCBI Taxonomy" id="321614"/>
    <lineage>
        <taxon>Eukaryota</taxon>
        <taxon>Fungi</taxon>
        <taxon>Dikarya</taxon>
        <taxon>Ascomycota</taxon>
        <taxon>Pezizomycotina</taxon>
        <taxon>Dothideomycetes</taxon>
        <taxon>Pleosporomycetidae</taxon>
        <taxon>Pleosporales</taxon>
        <taxon>Pleosporineae</taxon>
        <taxon>Phaeosphaeriaceae</taxon>
        <taxon>Parastagonospora</taxon>
    </lineage>
</organism>
<evidence type="ECO:0000256" key="2">
    <source>
        <dbReference type="SAM" id="Phobius"/>
    </source>
</evidence>
<keyword evidence="2" id="KW-1133">Transmembrane helix</keyword>
<dbReference type="Proteomes" id="UP000663193">
    <property type="component" value="Chromosome 22"/>
</dbReference>
<proteinExistence type="predicted"/>
<feature type="region of interest" description="Disordered" evidence="1">
    <location>
        <begin position="37"/>
        <end position="66"/>
    </location>
</feature>
<dbReference type="OrthoDB" id="3797732at2759"/>
<keyword evidence="2" id="KW-0472">Membrane</keyword>
<dbReference type="EMBL" id="CP069044">
    <property type="protein sequence ID" value="QRD07115.1"/>
    <property type="molecule type" value="Genomic_DNA"/>
</dbReference>
<protein>
    <submittedName>
        <fullName evidence="3">Uncharacterized protein</fullName>
    </submittedName>
</protein>
<reference evidence="4" key="1">
    <citation type="journal article" date="2021" name="BMC Genomics">
        <title>Chromosome-level genome assembly and manually-curated proteome of model necrotroph Parastagonospora nodorum Sn15 reveals a genome-wide trove of candidate effector homologs, and redundancy of virulence-related functions within an accessory chromosome.</title>
        <authorList>
            <person name="Bertazzoni S."/>
            <person name="Jones D.A.B."/>
            <person name="Phan H.T."/>
            <person name="Tan K.-C."/>
            <person name="Hane J.K."/>
        </authorList>
    </citation>
    <scope>NUCLEOTIDE SEQUENCE [LARGE SCALE GENOMIC DNA]</scope>
    <source>
        <strain evidence="4">SN15 / ATCC MYA-4574 / FGSC 10173)</strain>
    </source>
</reference>
<feature type="region of interest" description="Disordered" evidence="1">
    <location>
        <begin position="187"/>
        <end position="222"/>
    </location>
</feature>
<feature type="compositionally biased region" description="Polar residues" evidence="1">
    <location>
        <begin position="240"/>
        <end position="253"/>
    </location>
</feature>
<feature type="compositionally biased region" description="Basic and acidic residues" evidence="1">
    <location>
        <begin position="194"/>
        <end position="205"/>
    </location>
</feature>
<accession>A0A7U2ICE0</accession>
<evidence type="ECO:0000313" key="3">
    <source>
        <dbReference type="EMBL" id="QRD07115.1"/>
    </source>
</evidence>
<feature type="transmembrane region" description="Helical" evidence="2">
    <location>
        <begin position="435"/>
        <end position="452"/>
    </location>
</feature>
<evidence type="ECO:0000313" key="4">
    <source>
        <dbReference type="Proteomes" id="UP000663193"/>
    </source>
</evidence>
<keyword evidence="2" id="KW-0812">Transmembrane</keyword>
<feature type="transmembrane region" description="Helical" evidence="2">
    <location>
        <begin position="406"/>
        <end position="429"/>
    </location>
</feature>
<name>A0A7U2ICE0_PHANO</name>